<dbReference type="GO" id="GO:0005634">
    <property type="term" value="C:nucleus"/>
    <property type="evidence" value="ECO:0007669"/>
    <property type="project" value="TreeGrafter"/>
</dbReference>
<evidence type="ECO:0000313" key="3">
    <source>
        <dbReference type="EMBL" id="KAK4225476.1"/>
    </source>
</evidence>
<reference evidence="3" key="1">
    <citation type="journal article" date="2023" name="Mol. Phylogenet. Evol.">
        <title>Genome-scale phylogeny and comparative genomics of the fungal order Sordariales.</title>
        <authorList>
            <person name="Hensen N."/>
            <person name="Bonometti L."/>
            <person name="Westerberg I."/>
            <person name="Brannstrom I.O."/>
            <person name="Guillou S."/>
            <person name="Cros-Aarteil S."/>
            <person name="Calhoun S."/>
            <person name="Haridas S."/>
            <person name="Kuo A."/>
            <person name="Mondo S."/>
            <person name="Pangilinan J."/>
            <person name="Riley R."/>
            <person name="LaButti K."/>
            <person name="Andreopoulos B."/>
            <person name="Lipzen A."/>
            <person name="Chen C."/>
            <person name="Yan M."/>
            <person name="Daum C."/>
            <person name="Ng V."/>
            <person name="Clum A."/>
            <person name="Steindorff A."/>
            <person name="Ohm R.A."/>
            <person name="Martin F."/>
            <person name="Silar P."/>
            <person name="Natvig D.O."/>
            <person name="Lalanne C."/>
            <person name="Gautier V."/>
            <person name="Ament-Velasquez S.L."/>
            <person name="Kruys A."/>
            <person name="Hutchinson M.I."/>
            <person name="Powell A.J."/>
            <person name="Barry K."/>
            <person name="Miller A.N."/>
            <person name="Grigoriev I.V."/>
            <person name="Debuchy R."/>
            <person name="Gladieux P."/>
            <person name="Hiltunen Thoren M."/>
            <person name="Johannesson H."/>
        </authorList>
    </citation>
    <scope>NUCLEOTIDE SEQUENCE</scope>
    <source>
        <strain evidence="3">CBS 990.96</strain>
    </source>
</reference>
<comment type="caution">
    <text evidence="3">The sequence shown here is derived from an EMBL/GenBank/DDBJ whole genome shotgun (WGS) entry which is preliminary data.</text>
</comment>
<dbReference type="GO" id="GO:0016579">
    <property type="term" value="P:protein deubiquitination"/>
    <property type="evidence" value="ECO:0007669"/>
    <property type="project" value="TreeGrafter"/>
</dbReference>
<evidence type="ECO:0000256" key="1">
    <source>
        <dbReference type="SAM" id="Coils"/>
    </source>
</evidence>
<feature type="region of interest" description="Disordered" evidence="2">
    <location>
        <begin position="779"/>
        <end position="798"/>
    </location>
</feature>
<protein>
    <recommendedName>
        <fullName evidence="5">Ubiquitin interaction motif protein</fullName>
    </recommendedName>
</protein>
<proteinExistence type="predicted"/>
<dbReference type="AlphaFoldDB" id="A0AAN7BLF9"/>
<name>A0AAN7BLF9_9PEZI</name>
<organism evidence="3 4">
    <name type="scientific">Podospora fimiseda</name>
    <dbReference type="NCBI Taxonomy" id="252190"/>
    <lineage>
        <taxon>Eukaryota</taxon>
        <taxon>Fungi</taxon>
        <taxon>Dikarya</taxon>
        <taxon>Ascomycota</taxon>
        <taxon>Pezizomycotina</taxon>
        <taxon>Sordariomycetes</taxon>
        <taxon>Sordariomycetidae</taxon>
        <taxon>Sordariales</taxon>
        <taxon>Podosporaceae</taxon>
        <taxon>Podospora</taxon>
    </lineage>
</organism>
<dbReference type="InterPro" id="IPR003903">
    <property type="entry name" value="UIM_dom"/>
</dbReference>
<accession>A0AAN7BLF9</accession>
<gene>
    <name evidence="3" type="ORF">QBC38DRAFT_501254</name>
</gene>
<feature type="coiled-coil region" evidence="1">
    <location>
        <begin position="537"/>
        <end position="578"/>
    </location>
</feature>
<reference evidence="3" key="2">
    <citation type="submission" date="2023-05" db="EMBL/GenBank/DDBJ databases">
        <authorList>
            <consortium name="Lawrence Berkeley National Laboratory"/>
            <person name="Steindorff A."/>
            <person name="Hensen N."/>
            <person name="Bonometti L."/>
            <person name="Westerberg I."/>
            <person name="Brannstrom I.O."/>
            <person name="Guillou S."/>
            <person name="Cros-Aarteil S."/>
            <person name="Calhoun S."/>
            <person name="Haridas S."/>
            <person name="Kuo A."/>
            <person name="Mondo S."/>
            <person name="Pangilinan J."/>
            <person name="Riley R."/>
            <person name="Labutti K."/>
            <person name="Andreopoulos B."/>
            <person name="Lipzen A."/>
            <person name="Chen C."/>
            <person name="Yanf M."/>
            <person name="Daum C."/>
            <person name="Ng V."/>
            <person name="Clum A."/>
            <person name="Ohm R."/>
            <person name="Martin F."/>
            <person name="Silar P."/>
            <person name="Natvig D."/>
            <person name="Lalanne C."/>
            <person name="Gautier V."/>
            <person name="Ament-Velasquez S.L."/>
            <person name="Kruys A."/>
            <person name="Hutchinson M.I."/>
            <person name="Powell A.J."/>
            <person name="Barry K."/>
            <person name="Miller A.N."/>
            <person name="Grigoriev I.V."/>
            <person name="Debuchy R."/>
            <person name="Gladieux P."/>
            <person name="Thoren M.H."/>
            <person name="Johannesson H."/>
        </authorList>
    </citation>
    <scope>NUCLEOTIDE SEQUENCE</scope>
    <source>
        <strain evidence="3">CBS 990.96</strain>
    </source>
</reference>
<evidence type="ECO:0008006" key="5">
    <source>
        <dbReference type="Google" id="ProtNLM"/>
    </source>
</evidence>
<dbReference type="EMBL" id="MU865366">
    <property type="protein sequence ID" value="KAK4225476.1"/>
    <property type="molecule type" value="Genomic_DNA"/>
</dbReference>
<evidence type="ECO:0000313" key="4">
    <source>
        <dbReference type="Proteomes" id="UP001301958"/>
    </source>
</evidence>
<dbReference type="PANTHER" id="PTHR39597">
    <property type="entry name" value="UBA DOMAIN-CONTAINING PROTEIN RUP1"/>
    <property type="match status" value="1"/>
</dbReference>
<dbReference type="PROSITE" id="PS50330">
    <property type="entry name" value="UIM"/>
    <property type="match status" value="1"/>
</dbReference>
<dbReference type="GO" id="GO:0005829">
    <property type="term" value="C:cytosol"/>
    <property type="evidence" value="ECO:0007669"/>
    <property type="project" value="TreeGrafter"/>
</dbReference>
<dbReference type="InterPro" id="IPR055335">
    <property type="entry name" value="Ucp6/RUP1"/>
</dbReference>
<keyword evidence="4" id="KW-1185">Reference proteome</keyword>
<sequence length="798" mass="89332">MTDFDSLVGQFMDITSFREDAIVRKALRDNNNNLPMIINEYFNGPDNFIQRYELKWDHSAWSTNREGEPTNTHVIHADDTNTNEVIYGTEPSIPYAGLAPSRPPSRTDNRSPLSRVVDLQAPNYNMTGAPMTQQEEDDALARAIEMSMHESQDGGGFADSAFPALPQESGVTGGTFGPATRDESAYAKDQWALIPTTQFQTGPPDPTLRARKPGDPVFLRAKGSSHRLGALLMIYHQIPAARNALLQTARPNITTYGRHRTWWDGSLIVPEGKECPTWEDEVCRLMAFLDESERSYGTIDALAGAAAMINDDPEKDFFHQLAKELETQQKPDHAFISDVEVINPESKSIHLFDRFGLLELSYMEETQPHNLYNIWDLVFYADLAQTAQTPSDGRLAWISRPSDVITCRIQYGNKLHSKFEIPEVFYLDRYLKSRQNELLDIQEDMIKAYCAYEDYKRKDYQILNWTSQAGVAVDRKKLLAQALEKLEIKARRITNAAYWKQHMAAQERGEVVPEYLPTPHETLEPHHEVNEGQAILGEDEQAALNHLQGQIDDLKSQVDKVTKHKDEAKQRIEAFEKLFAKLRTYLTEPECESEKWRPRHKYILCGVVNNSNTVYLRSLGEEGDGTAPAEYKWKKISCHVNFGEFRLVSVSHEDVKFEDVLKDACGPQHSPTLVYATEEALLASPIPLDEKQKMFVKTDNEYFQEEIAAASGPRMAEPVFGGGVGGGFHRARTSSLDSLATNKASVGSVDGGHDSMDLDDFSGGGSEMEQISGVPMITISPPATPATGTDPSPPPGLA</sequence>
<keyword evidence="1" id="KW-0175">Coiled coil</keyword>
<dbReference type="Proteomes" id="UP001301958">
    <property type="component" value="Unassembled WGS sequence"/>
</dbReference>
<evidence type="ECO:0000256" key="2">
    <source>
        <dbReference type="SAM" id="MobiDB-lite"/>
    </source>
</evidence>
<dbReference type="PANTHER" id="PTHR39597:SF1">
    <property type="entry name" value="UBA DOMAIN-CONTAINING PROTEIN RUP1"/>
    <property type="match status" value="1"/>
</dbReference>
<feature type="region of interest" description="Disordered" evidence="2">
    <location>
        <begin position="85"/>
        <end position="112"/>
    </location>
</feature>